<dbReference type="Gene3D" id="3.90.120.10">
    <property type="entry name" value="DNA Methylase, subunit A, domain 2"/>
    <property type="match status" value="1"/>
</dbReference>
<comment type="catalytic activity">
    <reaction evidence="7">
        <text>a 2'-deoxycytidine in DNA + S-adenosyl-L-methionine = a 5-methyl-2'-deoxycytidine in DNA + S-adenosyl-L-homocysteine + H(+)</text>
        <dbReference type="Rhea" id="RHEA:13681"/>
        <dbReference type="Rhea" id="RHEA-COMP:11369"/>
        <dbReference type="Rhea" id="RHEA-COMP:11370"/>
        <dbReference type="ChEBI" id="CHEBI:15378"/>
        <dbReference type="ChEBI" id="CHEBI:57856"/>
        <dbReference type="ChEBI" id="CHEBI:59789"/>
        <dbReference type="ChEBI" id="CHEBI:85452"/>
        <dbReference type="ChEBI" id="CHEBI:85454"/>
        <dbReference type="EC" id="2.1.1.37"/>
    </reaction>
</comment>
<dbReference type="PROSITE" id="PS51679">
    <property type="entry name" value="SAM_MT_C5"/>
    <property type="match status" value="1"/>
</dbReference>
<proteinExistence type="inferred from homology"/>
<evidence type="ECO:0000256" key="3">
    <source>
        <dbReference type="ARBA" id="ARBA00022691"/>
    </source>
</evidence>
<accession>A0AAW8SVR6</accession>
<dbReference type="Proteomes" id="UP001249240">
    <property type="component" value="Unassembled WGS sequence"/>
</dbReference>
<name>A0AAW8SVR6_9ENTE</name>
<protein>
    <recommendedName>
        <fullName evidence="7">Cytosine-specific methyltransferase</fullName>
        <ecNumber evidence="7">2.1.1.37</ecNumber>
    </recommendedName>
</protein>
<evidence type="ECO:0000313" key="8">
    <source>
        <dbReference type="EMBL" id="MDT2537707.1"/>
    </source>
</evidence>
<dbReference type="EMBL" id="JARPXM010000004">
    <property type="protein sequence ID" value="MDT2537707.1"/>
    <property type="molecule type" value="Genomic_DNA"/>
</dbReference>
<sequence>MKISTVDLFCGVGGLTRGLLDSGIDVVAGIDVEEKCKYPYENNNGAKFIHADIKKIDSDEVMSLYPKNTDIKMLAGCAPCQPFSSYSYRYKGIKSSENKLDLLSHYGRLVKDIRPEIVTMENVPQMSKEPVFEEFLQLLNRLEYKANWYIVNATDYGVPQSRKRLVLLASTLGEIKLIPPTHDRNNIPTVRKFIEDLPKIDSGDVYKLDSMHRAVKLSEVNLKRIKQSKPGGTWKDWDEDLVLNCHKKGSGKSYTSVYGRMEWDKPAPTITTKFYGYGNGRFGHPVQDRAISLREGALLQTFPREYKFYDEKNSINIKDLGIFIGNAVPVNLAKAIGMSIKESLARL</sequence>
<dbReference type="InterPro" id="IPR018117">
    <property type="entry name" value="C5_DNA_meth_AS"/>
</dbReference>
<keyword evidence="3 5" id="KW-0949">S-adenosyl-L-methionine</keyword>
<evidence type="ECO:0000256" key="4">
    <source>
        <dbReference type="ARBA" id="ARBA00022747"/>
    </source>
</evidence>
<dbReference type="GO" id="GO:0003677">
    <property type="term" value="F:DNA binding"/>
    <property type="evidence" value="ECO:0007669"/>
    <property type="project" value="TreeGrafter"/>
</dbReference>
<dbReference type="GO" id="GO:0009307">
    <property type="term" value="P:DNA restriction-modification system"/>
    <property type="evidence" value="ECO:0007669"/>
    <property type="project" value="UniProtKB-KW"/>
</dbReference>
<dbReference type="NCBIfam" id="TIGR00675">
    <property type="entry name" value="dcm"/>
    <property type="match status" value="1"/>
</dbReference>
<dbReference type="PANTHER" id="PTHR10629:SF52">
    <property type="entry name" value="DNA (CYTOSINE-5)-METHYLTRANSFERASE 1"/>
    <property type="match status" value="1"/>
</dbReference>
<evidence type="ECO:0000256" key="2">
    <source>
        <dbReference type="ARBA" id="ARBA00022679"/>
    </source>
</evidence>
<dbReference type="GO" id="GO:0003886">
    <property type="term" value="F:DNA (cytosine-5-)-methyltransferase activity"/>
    <property type="evidence" value="ECO:0007669"/>
    <property type="project" value="UniProtKB-EC"/>
</dbReference>
<dbReference type="InterPro" id="IPR050390">
    <property type="entry name" value="C5-Methyltransferase"/>
</dbReference>
<comment type="similarity">
    <text evidence="5 6">Belongs to the class I-like SAM-binding methyltransferase superfamily. C5-methyltransferase family.</text>
</comment>
<evidence type="ECO:0000256" key="7">
    <source>
        <dbReference type="RuleBase" id="RU000417"/>
    </source>
</evidence>
<feature type="active site" evidence="5">
    <location>
        <position position="80"/>
    </location>
</feature>
<dbReference type="GO" id="GO:0044027">
    <property type="term" value="P:negative regulation of gene expression via chromosomal CpG island methylation"/>
    <property type="evidence" value="ECO:0007669"/>
    <property type="project" value="TreeGrafter"/>
</dbReference>
<dbReference type="Gene3D" id="3.40.50.150">
    <property type="entry name" value="Vaccinia Virus protein VP39"/>
    <property type="match status" value="1"/>
</dbReference>
<dbReference type="EC" id="2.1.1.37" evidence="7"/>
<evidence type="ECO:0000256" key="5">
    <source>
        <dbReference type="PROSITE-ProRule" id="PRU01016"/>
    </source>
</evidence>
<comment type="caution">
    <text evidence="8">The sequence shown here is derived from an EMBL/GenBank/DDBJ whole genome shotgun (WGS) entry which is preliminary data.</text>
</comment>
<evidence type="ECO:0000313" key="9">
    <source>
        <dbReference type="Proteomes" id="UP001249240"/>
    </source>
</evidence>
<dbReference type="InterPro" id="IPR029063">
    <property type="entry name" value="SAM-dependent_MTases_sf"/>
</dbReference>
<keyword evidence="4" id="KW-0680">Restriction system</keyword>
<dbReference type="PROSITE" id="PS00094">
    <property type="entry name" value="C5_MTASE_1"/>
    <property type="match status" value="1"/>
</dbReference>
<dbReference type="Pfam" id="PF00145">
    <property type="entry name" value="DNA_methylase"/>
    <property type="match status" value="1"/>
</dbReference>
<dbReference type="AlphaFoldDB" id="A0AAW8SVR6"/>
<keyword evidence="1 5" id="KW-0489">Methyltransferase</keyword>
<dbReference type="GO" id="GO:0032259">
    <property type="term" value="P:methylation"/>
    <property type="evidence" value="ECO:0007669"/>
    <property type="project" value="UniProtKB-KW"/>
</dbReference>
<dbReference type="InterPro" id="IPR001525">
    <property type="entry name" value="C5_MeTfrase"/>
</dbReference>
<organism evidence="8 9">
    <name type="scientific">Enterococcus raffinosus</name>
    <dbReference type="NCBI Taxonomy" id="71452"/>
    <lineage>
        <taxon>Bacteria</taxon>
        <taxon>Bacillati</taxon>
        <taxon>Bacillota</taxon>
        <taxon>Bacilli</taxon>
        <taxon>Lactobacillales</taxon>
        <taxon>Enterococcaceae</taxon>
        <taxon>Enterococcus</taxon>
    </lineage>
</organism>
<reference evidence="8" key="1">
    <citation type="submission" date="2023-03" db="EMBL/GenBank/DDBJ databases">
        <authorList>
            <person name="Shen W."/>
            <person name="Cai J."/>
        </authorList>
    </citation>
    <scope>NUCLEOTIDE SEQUENCE</scope>
    <source>
        <strain evidence="8">B646-2</strain>
    </source>
</reference>
<gene>
    <name evidence="8" type="ORF">P7D78_06200</name>
</gene>
<keyword evidence="2 5" id="KW-0808">Transferase</keyword>
<evidence type="ECO:0000256" key="6">
    <source>
        <dbReference type="RuleBase" id="RU000416"/>
    </source>
</evidence>
<dbReference type="PRINTS" id="PR00105">
    <property type="entry name" value="C5METTRFRASE"/>
</dbReference>
<dbReference type="SUPFAM" id="SSF53335">
    <property type="entry name" value="S-adenosyl-L-methionine-dependent methyltransferases"/>
    <property type="match status" value="1"/>
</dbReference>
<evidence type="ECO:0000256" key="1">
    <source>
        <dbReference type="ARBA" id="ARBA00022603"/>
    </source>
</evidence>
<dbReference type="RefSeq" id="WP_070783124.1">
    <property type="nucleotide sequence ID" value="NZ_JARPXM010000004.1"/>
</dbReference>
<dbReference type="PANTHER" id="PTHR10629">
    <property type="entry name" value="CYTOSINE-SPECIFIC METHYLTRANSFERASE"/>
    <property type="match status" value="1"/>
</dbReference>